<dbReference type="Proteomes" id="UP001195483">
    <property type="component" value="Unassembled WGS sequence"/>
</dbReference>
<dbReference type="InterPro" id="IPR001611">
    <property type="entry name" value="Leu-rich_rpt"/>
</dbReference>
<dbReference type="GO" id="GO:0046540">
    <property type="term" value="C:U4/U6 x U5 tri-snRNP complex"/>
    <property type="evidence" value="ECO:0007669"/>
    <property type="project" value="InterPro"/>
</dbReference>
<dbReference type="FunFam" id="3.80.10.10:FF:000094">
    <property type="entry name" value="protein C21orf2 isoform X1"/>
    <property type="match status" value="1"/>
</dbReference>
<evidence type="ECO:0000313" key="5">
    <source>
        <dbReference type="Proteomes" id="UP001195483"/>
    </source>
</evidence>
<reference evidence="4" key="2">
    <citation type="journal article" date="2021" name="Genome Biol. Evol.">
        <title>Developing a high-quality reference genome for a parasitic bivalve with doubly uniparental inheritance (Bivalvia: Unionida).</title>
        <authorList>
            <person name="Smith C.H."/>
        </authorList>
    </citation>
    <scope>NUCLEOTIDE SEQUENCE</scope>
    <source>
        <strain evidence="4">CHS0354</strain>
        <tissue evidence="4">Mantle</tissue>
    </source>
</reference>
<dbReference type="SUPFAM" id="SSF52058">
    <property type="entry name" value="L domain-like"/>
    <property type="match status" value="1"/>
</dbReference>
<comment type="caution">
    <text evidence="4">The sequence shown here is derived from an EMBL/GenBank/DDBJ whole genome shotgun (WGS) entry which is preliminary data.</text>
</comment>
<feature type="region of interest" description="Disordered" evidence="3">
    <location>
        <begin position="149"/>
        <end position="182"/>
    </location>
</feature>
<reference evidence="4" key="1">
    <citation type="journal article" date="2021" name="Genome Biol. Evol.">
        <title>A High-Quality Reference Genome for a Parasitic Bivalve with Doubly Uniparental Inheritance (Bivalvia: Unionida).</title>
        <authorList>
            <person name="Smith C.H."/>
        </authorList>
    </citation>
    <scope>NUCLEOTIDE SEQUENCE</scope>
    <source>
        <strain evidence="4">CHS0354</strain>
    </source>
</reference>
<dbReference type="Pfam" id="PF14580">
    <property type="entry name" value="LRR_9"/>
    <property type="match status" value="1"/>
</dbReference>
<sequence>METGKLTGPIVLARTRAPDLESVKKLNCWGSEIEDISVVRTMPNLEICSVSVNDIATLEDFSYCPNLQELYIRKNKIEDLSEICYLKNLQNLRILWLADNPCEEKAGAKYRITVLRNLPNLQKLDNIVVQEEERNKALEEGEELSLPVKEEVPEEPPADENGAKPKLTTIGRKDHEEEEFDPVTLSWEETNKIREQLGLKPLPFAKMTSPKHSISISAKARNAHILQAVLILIKELDRDSLEIIDMCIKKKLESM</sequence>
<dbReference type="InterPro" id="IPR032675">
    <property type="entry name" value="LRR_dom_sf"/>
</dbReference>
<dbReference type="GO" id="GO:0097733">
    <property type="term" value="C:photoreceptor cell cilium"/>
    <property type="evidence" value="ECO:0007669"/>
    <property type="project" value="UniProtKB-ARBA"/>
</dbReference>
<dbReference type="AlphaFoldDB" id="A0AAE0T2M7"/>
<evidence type="ECO:0000256" key="2">
    <source>
        <dbReference type="ARBA" id="ARBA00022737"/>
    </source>
</evidence>
<dbReference type="PROSITE" id="PS51450">
    <property type="entry name" value="LRR"/>
    <property type="match status" value="1"/>
</dbReference>
<evidence type="ECO:0008006" key="6">
    <source>
        <dbReference type="Google" id="ProtNLM"/>
    </source>
</evidence>
<gene>
    <name evidence="4" type="ORF">CHS0354_017896</name>
</gene>
<evidence type="ECO:0000256" key="3">
    <source>
        <dbReference type="SAM" id="MobiDB-lite"/>
    </source>
</evidence>
<dbReference type="EMBL" id="JAEAOA010001104">
    <property type="protein sequence ID" value="KAK3602690.1"/>
    <property type="molecule type" value="Genomic_DNA"/>
</dbReference>
<organism evidence="4 5">
    <name type="scientific">Potamilus streckersoni</name>
    <dbReference type="NCBI Taxonomy" id="2493646"/>
    <lineage>
        <taxon>Eukaryota</taxon>
        <taxon>Metazoa</taxon>
        <taxon>Spiralia</taxon>
        <taxon>Lophotrochozoa</taxon>
        <taxon>Mollusca</taxon>
        <taxon>Bivalvia</taxon>
        <taxon>Autobranchia</taxon>
        <taxon>Heteroconchia</taxon>
        <taxon>Palaeoheterodonta</taxon>
        <taxon>Unionida</taxon>
        <taxon>Unionoidea</taxon>
        <taxon>Unionidae</taxon>
        <taxon>Ambleminae</taxon>
        <taxon>Lampsilini</taxon>
        <taxon>Potamilus</taxon>
    </lineage>
</organism>
<protein>
    <recommendedName>
        <fullName evidence="6">Protein phosphatase 1 regulatory subunit 7</fullName>
    </recommendedName>
</protein>
<evidence type="ECO:0000256" key="1">
    <source>
        <dbReference type="ARBA" id="ARBA00022614"/>
    </source>
</evidence>
<keyword evidence="5" id="KW-1185">Reference proteome</keyword>
<accession>A0AAE0T2M7</accession>
<proteinExistence type="predicted"/>
<dbReference type="GO" id="GO:0007010">
    <property type="term" value="P:cytoskeleton organization"/>
    <property type="evidence" value="ECO:0007669"/>
    <property type="project" value="TreeGrafter"/>
</dbReference>
<name>A0AAE0T2M7_9BIVA</name>
<keyword evidence="2" id="KW-0677">Repeat</keyword>
<dbReference type="GO" id="GO:0036064">
    <property type="term" value="C:ciliary basal body"/>
    <property type="evidence" value="ECO:0007669"/>
    <property type="project" value="UniProtKB-ARBA"/>
</dbReference>
<dbReference type="PANTHER" id="PTHR18849:SF0">
    <property type="entry name" value="CILIA- AND FLAGELLA-ASSOCIATED PROTEIN 410-RELATED"/>
    <property type="match status" value="1"/>
</dbReference>
<evidence type="ECO:0000313" key="4">
    <source>
        <dbReference type="EMBL" id="KAK3602690.1"/>
    </source>
</evidence>
<dbReference type="GO" id="GO:0000398">
    <property type="term" value="P:mRNA splicing, via spliceosome"/>
    <property type="evidence" value="ECO:0007669"/>
    <property type="project" value="InterPro"/>
</dbReference>
<dbReference type="InterPro" id="IPR045347">
    <property type="entry name" value="HIND"/>
</dbReference>
<keyword evidence="1" id="KW-0433">Leucine-rich repeat</keyword>
<dbReference type="Pfam" id="PF19252">
    <property type="entry name" value="HIND"/>
    <property type="match status" value="1"/>
</dbReference>
<dbReference type="PANTHER" id="PTHR18849">
    <property type="entry name" value="LEUCINE RICH REPEAT PROTEIN"/>
    <property type="match status" value="1"/>
</dbReference>
<reference evidence="4" key="3">
    <citation type="submission" date="2023-05" db="EMBL/GenBank/DDBJ databases">
        <authorList>
            <person name="Smith C.H."/>
        </authorList>
    </citation>
    <scope>NUCLEOTIDE SEQUENCE</scope>
    <source>
        <strain evidence="4">CHS0354</strain>
        <tissue evidence="4">Mantle</tissue>
    </source>
</reference>
<dbReference type="Gene3D" id="3.80.10.10">
    <property type="entry name" value="Ribonuclease Inhibitor"/>
    <property type="match status" value="1"/>
</dbReference>